<keyword evidence="3" id="KW-0812">Transmembrane</keyword>
<keyword evidence="1" id="KW-0175">Coiled coil</keyword>
<evidence type="ECO:0000313" key="4">
    <source>
        <dbReference type="EMBL" id="TLD42344.1"/>
    </source>
</evidence>
<dbReference type="AlphaFoldDB" id="A0A533QC85"/>
<feature type="transmembrane region" description="Helical" evidence="3">
    <location>
        <begin position="104"/>
        <end position="123"/>
    </location>
</feature>
<reference evidence="4 5" key="1">
    <citation type="submission" date="2019-04" db="EMBL/GenBank/DDBJ databases">
        <title>Genome of a novel bacterium Candidatus Jettenia ecosi reconstructed from metagenome of an anammox bioreactor.</title>
        <authorList>
            <person name="Mardanov A.V."/>
            <person name="Beletsky A.V."/>
            <person name="Ravin N.V."/>
            <person name="Botchkova E.A."/>
            <person name="Litti Y.V."/>
            <person name="Nozhevnikova A.N."/>
        </authorList>
    </citation>
    <scope>NUCLEOTIDE SEQUENCE [LARGE SCALE GENOMIC DNA]</scope>
    <source>
        <strain evidence="4">J2</strain>
    </source>
</reference>
<keyword evidence="3" id="KW-0472">Membrane</keyword>
<dbReference type="Proteomes" id="UP000319783">
    <property type="component" value="Unassembled WGS sequence"/>
</dbReference>
<keyword evidence="3" id="KW-1133">Transmembrane helix</keyword>
<evidence type="ECO:0008006" key="6">
    <source>
        <dbReference type="Google" id="ProtNLM"/>
    </source>
</evidence>
<name>A0A533QC85_9BACT</name>
<feature type="compositionally biased region" description="Basic and acidic residues" evidence="2">
    <location>
        <begin position="7"/>
        <end position="21"/>
    </location>
</feature>
<comment type="caution">
    <text evidence="4">The sequence shown here is derived from an EMBL/GenBank/DDBJ whole genome shotgun (WGS) entry which is preliminary data.</text>
</comment>
<gene>
    <name evidence="4" type="ORF">JETT_1376</name>
</gene>
<evidence type="ECO:0000256" key="1">
    <source>
        <dbReference type="SAM" id="Coils"/>
    </source>
</evidence>
<feature type="coiled-coil region" evidence="1">
    <location>
        <begin position="23"/>
        <end position="76"/>
    </location>
</feature>
<evidence type="ECO:0000313" key="5">
    <source>
        <dbReference type="Proteomes" id="UP000319783"/>
    </source>
</evidence>
<accession>A0A533QC85</accession>
<feature type="region of interest" description="Disordered" evidence="2">
    <location>
        <begin position="1"/>
        <end position="21"/>
    </location>
</feature>
<protein>
    <recommendedName>
        <fullName evidence="6">DUF883 domain-containing protein</fullName>
    </recommendedName>
</protein>
<proteinExistence type="predicted"/>
<organism evidence="4 5">
    <name type="scientific">Candidatus Jettenia ecosi</name>
    <dbReference type="NCBI Taxonomy" id="2494326"/>
    <lineage>
        <taxon>Bacteria</taxon>
        <taxon>Pseudomonadati</taxon>
        <taxon>Planctomycetota</taxon>
        <taxon>Candidatus Brocadiia</taxon>
        <taxon>Candidatus Brocadiales</taxon>
        <taxon>Candidatus Brocadiaceae</taxon>
        <taxon>Candidatus Jettenia</taxon>
    </lineage>
</organism>
<sequence length="132" mass="14971">MNYQTPERPKENIGGEGMEHSSAEKMNKALALLNEVAKEKKEELNQLISERYSNVREMMEEATESFKDTLEKTKQNLGEAMASGEKKLKEMSVTFDKKIHDNPWTYLALTAVGFFLYGIIIGGSGRSITKYK</sequence>
<evidence type="ECO:0000256" key="3">
    <source>
        <dbReference type="SAM" id="Phobius"/>
    </source>
</evidence>
<evidence type="ECO:0000256" key="2">
    <source>
        <dbReference type="SAM" id="MobiDB-lite"/>
    </source>
</evidence>
<dbReference type="EMBL" id="SULG01000022">
    <property type="protein sequence ID" value="TLD42344.1"/>
    <property type="molecule type" value="Genomic_DNA"/>
</dbReference>